<evidence type="ECO:0000313" key="7">
    <source>
        <dbReference type="EMBL" id="AIC47377.1"/>
    </source>
</evidence>
<evidence type="ECO:0000256" key="3">
    <source>
        <dbReference type="ARBA" id="ARBA00047806"/>
    </source>
</evidence>
<feature type="active site" evidence="5">
    <location>
        <position position="10"/>
    </location>
</feature>
<comment type="catalytic activity">
    <reaction evidence="4 5">
        <text>[thioredoxin]-disulfide + L-methionine + H2O = L-methionine (S)-S-oxide + [thioredoxin]-dithiol</text>
        <dbReference type="Rhea" id="RHEA:19993"/>
        <dbReference type="Rhea" id="RHEA-COMP:10698"/>
        <dbReference type="Rhea" id="RHEA-COMP:10700"/>
        <dbReference type="ChEBI" id="CHEBI:15377"/>
        <dbReference type="ChEBI" id="CHEBI:29950"/>
        <dbReference type="ChEBI" id="CHEBI:50058"/>
        <dbReference type="ChEBI" id="CHEBI:57844"/>
        <dbReference type="ChEBI" id="CHEBI:58772"/>
        <dbReference type="EC" id="1.8.4.11"/>
    </reaction>
</comment>
<feature type="domain" description="Peptide methionine sulphoxide reductase MsrA" evidence="6">
    <location>
        <begin position="5"/>
        <end position="154"/>
    </location>
</feature>
<dbReference type="PANTHER" id="PTHR43774:SF1">
    <property type="entry name" value="PEPTIDE METHIONINE SULFOXIDE REDUCTASE MSRA 2"/>
    <property type="match status" value="1"/>
</dbReference>
<dbReference type="InterPro" id="IPR036509">
    <property type="entry name" value="Met_Sox_Rdtase_MsrA_sf"/>
</dbReference>
<evidence type="ECO:0000256" key="4">
    <source>
        <dbReference type="ARBA" id="ARBA00048782"/>
    </source>
</evidence>
<name>A0A060JFM8_9MICO</name>
<dbReference type="HOGENOM" id="CLU_031040_10_0_11"/>
<dbReference type="OrthoDB" id="4174719at2"/>
<dbReference type="KEGG" id="rla:Rhola_00005630"/>
<dbReference type="SUPFAM" id="SSF55068">
    <property type="entry name" value="Peptide methionine sulfoxide reductase"/>
    <property type="match status" value="1"/>
</dbReference>
<dbReference type="RefSeq" id="WP_038502206.1">
    <property type="nucleotide sequence ID" value="NZ_AP026911.1"/>
</dbReference>
<protein>
    <recommendedName>
        <fullName evidence="5">Peptide methionine sulfoxide reductase MsrA</fullName>
        <shortName evidence="5">Protein-methionine-S-oxide reductase</shortName>
        <ecNumber evidence="5">1.8.4.11</ecNumber>
    </recommendedName>
    <alternativeName>
        <fullName evidence="5">Peptide-methionine (S)-S-oxide reductase</fullName>
        <shortName evidence="5">Peptide Met(O) reductase</shortName>
    </alternativeName>
</protein>
<comment type="catalytic activity">
    <reaction evidence="3 5">
        <text>L-methionyl-[protein] + [thioredoxin]-disulfide + H2O = L-methionyl-(S)-S-oxide-[protein] + [thioredoxin]-dithiol</text>
        <dbReference type="Rhea" id="RHEA:14217"/>
        <dbReference type="Rhea" id="RHEA-COMP:10698"/>
        <dbReference type="Rhea" id="RHEA-COMP:10700"/>
        <dbReference type="Rhea" id="RHEA-COMP:12313"/>
        <dbReference type="Rhea" id="RHEA-COMP:12315"/>
        <dbReference type="ChEBI" id="CHEBI:15377"/>
        <dbReference type="ChEBI" id="CHEBI:16044"/>
        <dbReference type="ChEBI" id="CHEBI:29950"/>
        <dbReference type="ChEBI" id="CHEBI:44120"/>
        <dbReference type="ChEBI" id="CHEBI:50058"/>
        <dbReference type="EC" id="1.8.4.11"/>
    </reaction>
</comment>
<dbReference type="PANTHER" id="PTHR43774">
    <property type="entry name" value="PEPTIDE METHIONINE SULFOXIDE REDUCTASE"/>
    <property type="match status" value="1"/>
</dbReference>
<dbReference type="Proteomes" id="UP000067708">
    <property type="component" value="Chromosome"/>
</dbReference>
<reference evidence="7 8" key="1">
    <citation type="journal article" date="2014" name="Int. J. Syst. Evol. Microbiol.">
        <title>Rhodoluna lacicola gen. nov., sp. nov., a planktonic freshwater bacterium with stream-lined genome.</title>
        <authorList>
            <person name="Hahn M."/>
            <person name="Schmidt J."/>
            <person name="Taipale S.J."/>
            <person name="Doolittle W.F."/>
            <person name="Koll U."/>
        </authorList>
    </citation>
    <scope>NUCLEOTIDE SEQUENCE [LARGE SCALE GENOMIC DNA]</scope>
    <source>
        <strain evidence="7 8">MWH-Ta8</strain>
    </source>
</reference>
<dbReference type="STRING" id="529884.Rhola_00005630"/>
<evidence type="ECO:0000256" key="5">
    <source>
        <dbReference type="HAMAP-Rule" id="MF_01401"/>
    </source>
</evidence>
<accession>A0A060JFM8</accession>
<dbReference type="GO" id="GO:0008113">
    <property type="term" value="F:peptide-methionine (S)-S-oxide reductase activity"/>
    <property type="evidence" value="ECO:0007669"/>
    <property type="project" value="UniProtKB-UniRule"/>
</dbReference>
<dbReference type="eggNOG" id="COG0225">
    <property type="taxonomic scope" value="Bacteria"/>
</dbReference>
<evidence type="ECO:0000313" key="8">
    <source>
        <dbReference type="Proteomes" id="UP000067708"/>
    </source>
</evidence>
<keyword evidence="8" id="KW-1185">Reference proteome</keyword>
<dbReference type="Pfam" id="PF01625">
    <property type="entry name" value="PMSR"/>
    <property type="match status" value="1"/>
</dbReference>
<dbReference type="AlphaFoldDB" id="A0A060JFM8"/>
<dbReference type="Gene3D" id="3.30.1060.10">
    <property type="entry name" value="Peptide methionine sulphoxide reductase MsrA"/>
    <property type="match status" value="1"/>
</dbReference>
<comment type="function">
    <text evidence="5">Has an important function as a repair enzyme for proteins that have been inactivated by oxidation. Catalyzes the reversible oxidation-reduction of methionine sulfoxide in proteins to methionine.</text>
</comment>
<dbReference type="EMBL" id="CP007490">
    <property type="protein sequence ID" value="AIC47377.1"/>
    <property type="molecule type" value="Genomic_DNA"/>
</dbReference>
<sequence length="174" mass="19544">MMSFFLAGGCFWCLDSSFMQFKGVSDVVVGYMGGQLDNPSYEAVCSGTTGHAEIAEVIFDETVIPAEIILDIFFTLHDPTQLNRQGNDIGTQYRSAMFYTDEAQREIFAAAIEKAKTIWGDGVVTELNPAEEFWVGEEYHQDFFAKNPNQGYCNAVVAPKMLKTRKAFLDYIRD</sequence>
<evidence type="ECO:0000259" key="6">
    <source>
        <dbReference type="Pfam" id="PF01625"/>
    </source>
</evidence>
<organism evidence="7 8">
    <name type="scientific">Rhodoluna lacicola</name>
    <dbReference type="NCBI Taxonomy" id="529884"/>
    <lineage>
        <taxon>Bacteria</taxon>
        <taxon>Bacillati</taxon>
        <taxon>Actinomycetota</taxon>
        <taxon>Actinomycetes</taxon>
        <taxon>Micrococcales</taxon>
        <taxon>Microbacteriaceae</taxon>
        <taxon>Luna cluster</taxon>
        <taxon>Luna-1 subcluster</taxon>
        <taxon>Rhodoluna</taxon>
    </lineage>
</organism>
<dbReference type="PATRIC" id="fig|529884.3.peg.538"/>
<dbReference type="InterPro" id="IPR002569">
    <property type="entry name" value="Met_Sox_Rdtase_MsrA_dom"/>
</dbReference>
<proteinExistence type="inferred from homology"/>
<gene>
    <name evidence="5" type="primary">msrA</name>
    <name evidence="7" type="ORF">Rhola_00005630</name>
</gene>
<dbReference type="GO" id="GO:0033744">
    <property type="term" value="F:L-methionine:thioredoxin-disulfide S-oxidoreductase activity"/>
    <property type="evidence" value="ECO:0007669"/>
    <property type="project" value="RHEA"/>
</dbReference>
<evidence type="ECO:0000256" key="2">
    <source>
        <dbReference type="ARBA" id="ARBA00023002"/>
    </source>
</evidence>
<evidence type="ECO:0000256" key="1">
    <source>
        <dbReference type="ARBA" id="ARBA00005591"/>
    </source>
</evidence>
<dbReference type="HAMAP" id="MF_01401">
    <property type="entry name" value="MsrA"/>
    <property type="match status" value="1"/>
</dbReference>
<comment type="similarity">
    <text evidence="1 5">Belongs to the MsrA Met sulfoxide reductase family.</text>
</comment>
<keyword evidence="2 5" id="KW-0560">Oxidoreductase</keyword>
<dbReference type="EC" id="1.8.4.11" evidence="5"/>
<dbReference type="NCBIfam" id="TIGR00401">
    <property type="entry name" value="msrA"/>
    <property type="match status" value="1"/>
</dbReference>